<feature type="transmembrane region" description="Helical" evidence="1">
    <location>
        <begin position="137"/>
        <end position="155"/>
    </location>
</feature>
<evidence type="ECO:0000313" key="4">
    <source>
        <dbReference type="Proteomes" id="UP001559025"/>
    </source>
</evidence>
<dbReference type="EMBL" id="JAZHFV010000006">
    <property type="protein sequence ID" value="MEX4009303.1"/>
    <property type="molecule type" value="Genomic_DNA"/>
</dbReference>
<feature type="domain" description="DUF1468" evidence="2">
    <location>
        <begin position="29"/>
        <end position="163"/>
    </location>
</feature>
<feature type="transmembrane region" description="Helical" evidence="1">
    <location>
        <begin position="97"/>
        <end position="125"/>
    </location>
</feature>
<feature type="transmembrane region" description="Helical" evidence="1">
    <location>
        <begin position="25"/>
        <end position="43"/>
    </location>
</feature>
<gene>
    <name evidence="3" type="ORF">V1479_18480</name>
</gene>
<feature type="transmembrane region" description="Helical" evidence="1">
    <location>
        <begin position="64"/>
        <end position="82"/>
    </location>
</feature>
<keyword evidence="1" id="KW-1133">Transmembrane helix</keyword>
<protein>
    <submittedName>
        <fullName evidence="3">Tripartite tricarboxylate transporter TctB family protein</fullName>
    </submittedName>
</protein>
<dbReference type="Proteomes" id="UP001559025">
    <property type="component" value="Unassembled WGS sequence"/>
</dbReference>
<comment type="caution">
    <text evidence="3">The sequence shown here is derived from an EMBL/GenBank/DDBJ whole genome shotgun (WGS) entry which is preliminary data.</text>
</comment>
<dbReference type="InterPro" id="IPR009936">
    <property type="entry name" value="DUF1468"/>
</dbReference>
<keyword evidence="1" id="KW-0472">Membrane</keyword>
<proteinExistence type="predicted"/>
<evidence type="ECO:0000313" key="3">
    <source>
        <dbReference type="EMBL" id="MEX4009303.1"/>
    </source>
</evidence>
<dbReference type="RefSeq" id="WP_368804234.1">
    <property type="nucleotide sequence ID" value="NZ_JAZHFV010000006.1"/>
</dbReference>
<name>A0ABV3WX95_9HYPH</name>
<evidence type="ECO:0000256" key="1">
    <source>
        <dbReference type="SAM" id="Phobius"/>
    </source>
</evidence>
<keyword evidence="4" id="KW-1185">Reference proteome</keyword>
<organism evidence="3 4">
    <name type="scientific">Neoaquamicrobium sediminum</name>
    <dbReference type="NCBI Taxonomy" id="1849104"/>
    <lineage>
        <taxon>Bacteria</taxon>
        <taxon>Pseudomonadati</taxon>
        <taxon>Pseudomonadota</taxon>
        <taxon>Alphaproteobacteria</taxon>
        <taxon>Hyphomicrobiales</taxon>
        <taxon>Phyllobacteriaceae</taxon>
        <taxon>Neoaquamicrobium</taxon>
    </lineage>
</organism>
<accession>A0ABV3WX95</accession>
<evidence type="ECO:0000259" key="2">
    <source>
        <dbReference type="Pfam" id="PF07331"/>
    </source>
</evidence>
<dbReference type="Pfam" id="PF07331">
    <property type="entry name" value="TctB"/>
    <property type="match status" value="1"/>
</dbReference>
<reference evidence="3 4" key="1">
    <citation type="submission" date="2024-01" db="EMBL/GenBank/DDBJ databases">
        <title>New evidence supports the origin of RcGTA from prophage.</title>
        <authorList>
            <person name="Xu Y."/>
            <person name="Liu B."/>
            <person name="Chen F."/>
        </authorList>
    </citation>
    <scope>NUCLEOTIDE SEQUENCE [LARGE SCALE GENOMIC DNA]</scope>
    <source>
        <strain evidence="3 4">CBW1107-2</strain>
    </source>
</reference>
<keyword evidence="1" id="KW-0812">Transmembrane</keyword>
<sequence length="178" mass="19163">MSTETEGAGESRLPSEPQHTTGRDLAGLAIALGLFALAILIWWDASSYPARRNYAQVGPEIFPYVVAAGLVVLGFLTVRLAILSEFPERSEMNWPPVGWIVGAVVAEITLLSIGAGFILASGALFGLSARGMGRRPVWFTVLVGVCISALLYILFRHGLGLSLRAGPLERLIDSPFRR</sequence>